<dbReference type="AlphaFoldDB" id="A0AA97DAZ1"/>
<organism evidence="1 2">
    <name type="scientific">Caproicibacterium argilliputei</name>
    <dbReference type="NCBI Taxonomy" id="3030016"/>
    <lineage>
        <taxon>Bacteria</taxon>
        <taxon>Bacillati</taxon>
        <taxon>Bacillota</taxon>
        <taxon>Clostridia</taxon>
        <taxon>Eubacteriales</taxon>
        <taxon>Oscillospiraceae</taxon>
        <taxon>Caproicibacterium</taxon>
    </lineage>
</organism>
<name>A0AA97DAZ1_9FIRM</name>
<keyword evidence="2" id="KW-1185">Reference proteome</keyword>
<dbReference type="RefSeq" id="WP_316935101.1">
    <property type="nucleotide sequence ID" value="NZ_CP135996.1"/>
</dbReference>
<dbReference type="KEGG" id="carl:PXC00_04095"/>
<dbReference type="EMBL" id="CP135996">
    <property type="protein sequence ID" value="WOC33069.1"/>
    <property type="molecule type" value="Genomic_DNA"/>
</dbReference>
<reference evidence="1" key="2">
    <citation type="submission" date="2024-06" db="EMBL/GenBank/DDBJ databases">
        <title>Caproicibacterium argilliputei sp. nov, a novel caproic acid producing anaerobic bacterium isolated from pit mud.</title>
        <authorList>
            <person name="Xia S."/>
        </authorList>
    </citation>
    <scope>NUCLEOTIDE SEQUENCE</scope>
    <source>
        <strain evidence="1">ZCY20-5</strain>
    </source>
</reference>
<sequence length="140" mass="14676">MADRPNYTLDSNPTYTEAIPTLLNDDPASASDVFNPLITKILNNQKANHQLAQAAKSSADSAGQTAGKAIPLTQKGAANGVPTLDSAGKIPKAQLPTVGGYVRQSSSPSDSSLLWIDSGNSNKMKYYNGSSWVPVPATWG</sequence>
<proteinExistence type="predicted"/>
<protein>
    <submittedName>
        <fullName evidence="1">Uncharacterized protein</fullName>
    </submittedName>
</protein>
<gene>
    <name evidence="1" type="ORF">PXC00_04095</name>
</gene>
<dbReference type="Proteomes" id="UP001300604">
    <property type="component" value="Chromosome"/>
</dbReference>
<accession>A0AA97DAZ1</accession>
<evidence type="ECO:0000313" key="2">
    <source>
        <dbReference type="Proteomes" id="UP001300604"/>
    </source>
</evidence>
<reference evidence="1" key="1">
    <citation type="submission" date="2023-09" db="EMBL/GenBank/DDBJ databases">
        <authorList>
            <person name="Zeng C."/>
        </authorList>
    </citation>
    <scope>NUCLEOTIDE SEQUENCE</scope>
    <source>
        <strain evidence="1">ZCY20-5</strain>
    </source>
</reference>
<evidence type="ECO:0000313" key="1">
    <source>
        <dbReference type="EMBL" id="WOC33069.1"/>
    </source>
</evidence>